<evidence type="ECO:0000256" key="5">
    <source>
        <dbReference type="PROSITE-ProRule" id="PRU00325"/>
    </source>
</evidence>
<evidence type="ECO:0000256" key="2">
    <source>
        <dbReference type="ARBA" id="ARBA00022723"/>
    </source>
</evidence>
<keyword evidence="9" id="KW-1185">Reference proteome</keyword>
<dbReference type="InterPro" id="IPR006564">
    <property type="entry name" value="Znf_PMZ"/>
</dbReference>
<dbReference type="InterPro" id="IPR031052">
    <property type="entry name" value="FHY3/FAR1"/>
</dbReference>
<comment type="similarity">
    <text evidence="1 6">Belongs to the FHY3/FAR1 family.</text>
</comment>
<dbReference type="GO" id="GO:0006355">
    <property type="term" value="P:regulation of DNA-templated transcription"/>
    <property type="evidence" value="ECO:0007669"/>
    <property type="project" value="UniProtKB-UniRule"/>
</dbReference>
<keyword evidence="2 6" id="KW-0479">Metal-binding</keyword>
<dbReference type="InterPro" id="IPR018289">
    <property type="entry name" value="MULE_transposase_dom"/>
</dbReference>
<dbReference type="STRING" id="4533.J3N255"/>
<keyword evidence="3 5" id="KW-0863">Zinc-finger</keyword>
<feature type="domain" description="SWIM-type" evidence="7">
    <location>
        <begin position="423"/>
        <end position="459"/>
    </location>
</feature>
<comment type="subcellular location">
    <subcellularLocation>
        <location evidence="6">Nucleus</location>
    </subcellularLocation>
</comment>
<organism evidence="8">
    <name type="scientific">Oryza brachyantha</name>
    <name type="common">malo sina</name>
    <dbReference type="NCBI Taxonomy" id="4533"/>
    <lineage>
        <taxon>Eukaryota</taxon>
        <taxon>Viridiplantae</taxon>
        <taxon>Streptophyta</taxon>
        <taxon>Embryophyta</taxon>
        <taxon>Tracheophyta</taxon>
        <taxon>Spermatophyta</taxon>
        <taxon>Magnoliopsida</taxon>
        <taxon>Liliopsida</taxon>
        <taxon>Poales</taxon>
        <taxon>Poaceae</taxon>
        <taxon>BOP clade</taxon>
        <taxon>Oryzoideae</taxon>
        <taxon>Oryzeae</taxon>
        <taxon>Oryzinae</taxon>
        <taxon>Oryza</taxon>
    </lineage>
</organism>
<evidence type="ECO:0000256" key="3">
    <source>
        <dbReference type="ARBA" id="ARBA00022771"/>
    </source>
</evidence>
<dbReference type="GO" id="GO:0008270">
    <property type="term" value="F:zinc ion binding"/>
    <property type="evidence" value="ECO:0007669"/>
    <property type="project" value="UniProtKB-UniRule"/>
</dbReference>
<dbReference type="AlphaFoldDB" id="J3N255"/>
<comment type="function">
    <text evidence="6">Putative transcription activator involved in regulating light control of development.</text>
</comment>
<dbReference type="HOGENOM" id="CLU_008459_7_3_1"/>
<name>J3N255_ORYBR</name>
<dbReference type="Proteomes" id="UP000006038">
    <property type="component" value="Chromosome 10"/>
</dbReference>
<evidence type="ECO:0000313" key="8">
    <source>
        <dbReference type="EnsemblPlants" id="OB10G16030.1"/>
    </source>
</evidence>
<dbReference type="InterPro" id="IPR007527">
    <property type="entry name" value="Znf_SWIM"/>
</dbReference>
<dbReference type="GO" id="GO:0005634">
    <property type="term" value="C:nucleus"/>
    <property type="evidence" value="ECO:0007669"/>
    <property type="project" value="UniProtKB-SubCell"/>
</dbReference>
<dbReference type="PANTHER" id="PTHR31669">
    <property type="entry name" value="PROTEIN FAR1-RELATED SEQUENCE 10-RELATED"/>
    <property type="match status" value="1"/>
</dbReference>
<evidence type="ECO:0000256" key="6">
    <source>
        <dbReference type="RuleBase" id="RU367018"/>
    </source>
</evidence>
<dbReference type="OMA" id="CDETTET"/>
<proteinExistence type="inferred from homology"/>
<evidence type="ECO:0000256" key="1">
    <source>
        <dbReference type="ARBA" id="ARBA00005889"/>
    </source>
</evidence>
<keyword evidence="6" id="KW-0539">Nucleus</keyword>
<dbReference type="Pfam" id="PF10551">
    <property type="entry name" value="MULE"/>
    <property type="match status" value="1"/>
</dbReference>
<dbReference type="PROSITE" id="PS50966">
    <property type="entry name" value="ZF_SWIM"/>
    <property type="match status" value="1"/>
</dbReference>
<reference evidence="8" key="1">
    <citation type="journal article" date="2013" name="Nat. Commun.">
        <title>Whole-genome sequencing of Oryza brachyantha reveals mechanisms underlying Oryza genome evolution.</title>
        <authorList>
            <person name="Chen J."/>
            <person name="Huang Q."/>
            <person name="Gao D."/>
            <person name="Wang J."/>
            <person name="Lang Y."/>
            <person name="Liu T."/>
            <person name="Li B."/>
            <person name="Bai Z."/>
            <person name="Luis Goicoechea J."/>
            <person name="Liang C."/>
            <person name="Chen C."/>
            <person name="Zhang W."/>
            <person name="Sun S."/>
            <person name="Liao Y."/>
            <person name="Zhang X."/>
            <person name="Yang L."/>
            <person name="Song C."/>
            <person name="Wang M."/>
            <person name="Shi J."/>
            <person name="Liu G."/>
            <person name="Liu J."/>
            <person name="Zhou H."/>
            <person name="Zhou W."/>
            <person name="Yu Q."/>
            <person name="An N."/>
            <person name="Chen Y."/>
            <person name="Cai Q."/>
            <person name="Wang B."/>
            <person name="Liu B."/>
            <person name="Min J."/>
            <person name="Huang Y."/>
            <person name="Wu H."/>
            <person name="Li Z."/>
            <person name="Zhang Y."/>
            <person name="Yin Y."/>
            <person name="Song W."/>
            <person name="Jiang J."/>
            <person name="Jackson S.A."/>
            <person name="Wing R.A."/>
            <person name="Wang J."/>
            <person name="Chen M."/>
        </authorList>
    </citation>
    <scope>NUCLEOTIDE SEQUENCE [LARGE SCALE GENOMIC DNA]</scope>
    <source>
        <strain evidence="8">cv. IRGC 101232</strain>
    </source>
</reference>
<evidence type="ECO:0000256" key="4">
    <source>
        <dbReference type="ARBA" id="ARBA00022833"/>
    </source>
</evidence>
<dbReference type="eggNOG" id="ENOG502QR4C">
    <property type="taxonomic scope" value="Eukaryota"/>
</dbReference>
<dbReference type="PANTHER" id="PTHR31669:SF295">
    <property type="entry name" value="PROTEIN FAR1-RELATED SEQUENCE"/>
    <property type="match status" value="1"/>
</dbReference>
<dbReference type="SMART" id="SM00575">
    <property type="entry name" value="ZnF_PMZ"/>
    <property type="match status" value="1"/>
</dbReference>
<evidence type="ECO:0000259" key="7">
    <source>
        <dbReference type="PROSITE" id="PS50966"/>
    </source>
</evidence>
<reference evidence="8" key="2">
    <citation type="submission" date="2013-04" db="UniProtKB">
        <authorList>
            <consortium name="EnsemblPlants"/>
        </authorList>
    </citation>
    <scope>IDENTIFICATION</scope>
</reference>
<dbReference type="EnsemblPlants" id="OB10G16030.1">
    <property type="protein sequence ID" value="OB10G16030.1"/>
    <property type="gene ID" value="OB10G16030"/>
</dbReference>
<protein>
    <recommendedName>
        <fullName evidence="6">Protein FAR1-RELATED SEQUENCE</fullName>
    </recommendedName>
</protein>
<dbReference type="Gramene" id="OB10G16030.1">
    <property type="protein sequence ID" value="OB10G16030.1"/>
    <property type="gene ID" value="OB10G16030"/>
</dbReference>
<accession>J3N255</accession>
<sequence>MVVVKKDEKWVVTIVDLEHNHPPLSPSGVRFLRSHHTISDEDHELIELLHKNNIPTRRIVSILSDLHGTVRNIPFTKKDVSNLRTSLRKRTNDAGDMAETIKYFQHLQAEDSSFFYSMELTKDGTVASLLWVDGSSRESYRKFGKCVVFDTTYCTNRYNLPFAPIVGVSNHGQSILFGCAFLKYEPIETFEWVFETFLKALDRKTPQCIMTDQDKAMESAISNLLLDTVHRHCMRHVQKNASTKLGVLLHRKEGFQEDLKSCIDTSLNEQEFESSWAVMLETYGLQDNRYMQHLYDTRKKWVPCFMDCFFPFMSTTQRSESMNNLFNDFVHLADSIRNFIVQYEKLQSCLDGDDNQRYITVQTEPKMWSGYPMESQAAKFYTRALFEKFQKMLYKATTYATVGGDTPRSYYVYHIMKDDSKKFLVHADLSTQTFTCVCKKYDRDKMLCGHILKVMTKLNVYVIPEKYLSDRWSLKGSKHTSTKLF</sequence>
<evidence type="ECO:0000313" key="9">
    <source>
        <dbReference type="Proteomes" id="UP000006038"/>
    </source>
</evidence>
<keyword evidence="4 6" id="KW-0862">Zinc</keyword>